<dbReference type="PANTHER" id="PTHR33303:SF2">
    <property type="entry name" value="COA-BINDING DOMAIN-CONTAINING PROTEIN"/>
    <property type="match status" value="1"/>
</dbReference>
<proteinExistence type="predicted"/>
<evidence type="ECO:0000259" key="1">
    <source>
        <dbReference type="SMART" id="SM00881"/>
    </source>
</evidence>
<evidence type="ECO:0000313" key="2">
    <source>
        <dbReference type="EMBL" id="AIE97102.1"/>
    </source>
</evidence>
<keyword evidence="2" id="KW-0456">Lyase</keyword>
<feature type="domain" description="CoA-binding" evidence="1">
    <location>
        <begin position="18"/>
        <end position="111"/>
    </location>
</feature>
<dbReference type="InterPro" id="IPR036291">
    <property type="entry name" value="NAD(P)-bd_dom_sf"/>
</dbReference>
<dbReference type="GO" id="GO:0016829">
    <property type="term" value="F:lyase activity"/>
    <property type="evidence" value="ECO:0007669"/>
    <property type="project" value="UniProtKB-KW"/>
</dbReference>
<protein>
    <submittedName>
        <fullName evidence="2">Lactoylglutathione lyase family protein</fullName>
    </submittedName>
</protein>
<organism evidence="2">
    <name type="scientific">uncultured marine group II/III euryarchaeote AD1000_91_C10</name>
    <dbReference type="NCBI Taxonomy" id="1457825"/>
    <lineage>
        <taxon>Archaea</taxon>
        <taxon>Methanobacteriati</taxon>
        <taxon>Methanobacteriota</taxon>
        <taxon>environmental samples</taxon>
    </lineage>
</organism>
<dbReference type="Pfam" id="PF13380">
    <property type="entry name" value="CoA_binding_2"/>
    <property type="match status" value="1"/>
</dbReference>
<dbReference type="AlphaFoldDB" id="A0A075G5S1"/>
<dbReference type="SUPFAM" id="SSF51735">
    <property type="entry name" value="NAD(P)-binding Rossmann-fold domains"/>
    <property type="match status" value="1"/>
</dbReference>
<name>A0A075G5S1_9EURY</name>
<dbReference type="InterPro" id="IPR003781">
    <property type="entry name" value="CoA-bd"/>
</dbReference>
<dbReference type="Gene3D" id="3.40.50.720">
    <property type="entry name" value="NAD(P)-binding Rossmann-like Domain"/>
    <property type="match status" value="1"/>
</dbReference>
<sequence length="140" mass="15727">MENPDTNSHLDNMVLKKLQDSNASIAIVGASNNSEKFGNQIYKDLRSKGFKVFPINPKEKFIEGDKVYSSLSELPNNESIVNFVVPPKVALSIAKEAFQLGFQYLWFQPGSESKELKDWLSTLENIHSLTDSCIMVQSLN</sequence>
<dbReference type="PANTHER" id="PTHR33303">
    <property type="entry name" value="CYTOPLASMIC PROTEIN-RELATED"/>
    <property type="match status" value="1"/>
</dbReference>
<dbReference type="EMBL" id="KF900498">
    <property type="protein sequence ID" value="AIE97102.1"/>
    <property type="molecule type" value="Genomic_DNA"/>
</dbReference>
<dbReference type="SMART" id="SM00881">
    <property type="entry name" value="CoA_binding"/>
    <property type="match status" value="1"/>
</dbReference>
<reference evidence="2" key="1">
    <citation type="journal article" date="2014" name="Genome Biol. Evol.">
        <title>Pangenome evidence for extensive interdomain horizontal transfer affecting lineage core and shell genes in uncultured planktonic thaumarchaeota and euryarchaeota.</title>
        <authorList>
            <person name="Deschamps P."/>
            <person name="Zivanovic Y."/>
            <person name="Moreira D."/>
            <person name="Rodriguez-Valera F."/>
            <person name="Lopez-Garcia P."/>
        </authorList>
    </citation>
    <scope>NUCLEOTIDE SEQUENCE</scope>
</reference>
<accession>A0A075G5S1</accession>